<feature type="coiled-coil region" evidence="1">
    <location>
        <begin position="549"/>
        <end position="592"/>
    </location>
</feature>
<proteinExistence type="predicted"/>
<dbReference type="AlphaFoldDB" id="A0AAV7L3Z9"/>
<evidence type="ECO:0000313" key="5">
    <source>
        <dbReference type="Proteomes" id="UP001066276"/>
    </source>
</evidence>
<dbReference type="InterPro" id="IPR040171">
    <property type="entry name" value="USBP1-like"/>
</dbReference>
<keyword evidence="1" id="KW-0175">Coiled coil</keyword>
<evidence type="ECO:0000259" key="3">
    <source>
        <dbReference type="Pfam" id="PF10506"/>
    </source>
</evidence>
<sequence length="761" mass="86007">MRDPGDACIPCVTLATPEDIDLLEGGTEFSDLDEVASVDGHAMLRYEEHITELLVTIAELNGRVEALQHSGDREEDELFDQCSQYTSSLPRCVWPPKGPDVTQQVDTVCEDIQLPGDAEESSELFTELQQVLSSLENMVSCRRNRTLSLQSCPGSGNDHDVHMVDARVGLWNAERWTGAFEECDEMDEVFGMWSELTAEERSSYKEEVTSYREKNLALKQALDGKEEQLNRSKGTLRSFQEERDRLQRKVKELQDSLQRVESPPLLPSSRSSSFSGAVSPSAEEEDWVFKHSFQDPIATMQSLINCLQNCSRVQHLCQLLPLQAILLAPEAKVKELEAHIEHQRGCIDKLKCLNDLLVVTLEECKSDSERLSMLLGKHESDNSALRLAVHTSERCIAVQEVLQMLSDAKLELLHLVGKNSSTSPEGTQTWQSCSKEFENKKKTMLSEAKTLLHEAKAFSTSDKKDSGGGLQQNFGLSCEEEKCLKDYFWKLGQDQASIKVTLVEMALKGTTRLVDVARIHDVIKAKVDDAIEASLDILPGYTRTPILERPQLLQNLSTLREQLVDLKAELHLRKKENRILELQALAHAHQENTYLLLTDHLKWELVDGSERHLSPVSLRRSTGGSSFWREVVGDPEPEADEETDGHQGPSMMRDLKRSVSRCNQLEAQIEELLVALEKSTREDSAKKRQSVELTRDFFRAHSNLLSAYKITRKKQADQLRQLEKQVEMMSRWHLVQAQNLQERIDQLEAARAAKVPGETSL</sequence>
<feature type="region of interest" description="Disordered" evidence="2">
    <location>
        <begin position="253"/>
        <end position="278"/>
    </location>
</feature>
<dbReference type="Pfam" id="PF10506">
    <property type="entry name" value="USHBP1_PDZ-bd"/>
    <property type="match status" value="1"/>
</dbReference>
<comment type="caution">
    <text evidence="4">The sequence shown here is derived from an EMBL/GenBank/DDBJ whole genome shotgun (WGS) entry which is preliminary data.</text>
</comment>
<protein>
    <recommendedName>
        <fullName evidence="3">Harmonin-binding protein USHBP1 PDZ-binding domain-containing protein</fullName>
    </recommendedName>
</protein>
<feature type="compositionally biased region" description="Acidic residues" evidence="2">
    <location>
        <begin position="633"/>
        <end position="643"/>
    </location>
</feature>
<dbReference type="PANTHER" id="PTHR23347">
    <property type="entry name" value="COLORECTAL MUTANT CANCER PROTEIN MCC PROTEIN -RELATED"/>
    <property type="match status" value="1"/>
</dbReference>
<organism evidence="4 5">
    <name type="scientific">Pleurodeles waltl</name>
    <name type="common">Iberian ribbed newt</name>
    <dbReference type="NCBI Taxonomy" id="8319"/>
    <lineage>
        <taxon>Eukaryota</taxon>
        <taxon>Metazoa</taxon>
        <taxon>Chordata</taxon>
        <taxon>Craniata</taxon>
        <taxon>Vertebrata</taxon>
        <taxon>Euteleostomi</taxon>
        <taxon>Amphibia</taxon>
        <taxon>Batrachia</taxon>
        <taxon>Caudata</taxon>
        <taxon>Salamandroidea</taxon>
        <taxon>Salamandridae</taxon>
        <taxon>Pleurodelinae</taxon>
        <taxon>Pleurodeles</taxon>
    </lineage>
</organism>
<feature type="coiled-coil region" evidence="1">
    <location>
        <begin position="655"/>
        <end position="725"/>
    </location>
</feature>
<dbReference type="Proteomes" id="UP001066276">
    <property type="component" value="Chromosome 12"/>
</dbReference>
<feature type="compositionally biased region" description="Low complexity" evidence="2">
    <location>
        <begin position="259"/>
        <end position="278"/>
    </location>
</feature>
<evidence type="ECO:0000256" key="1">
    <source>
        <dbReference type="SAM" id="Coils"/>
    </source>
</evidence>
<dbReference type="EMBL" id="JANPWB010000016">
    <property type="protein sequence ID" value="KAJ1085792.1"/>
    <property type="molecule type" value="Genomic_DNA"/>
</dbReference>
<reference evidence="4" key="1">
    <citation type="journal article" date="2022" name="bioRxiv">
        <title>Sequencing and chromosome-scale assembly of the giantPleurodeles waltlgenome.</title>
        <authorList>
            <person name="Brown T."/>
            <person name="Elewa A."/>
            <person name="Iarovenko S."/>
            <person name="Subramanian E."/>
            <person name="Araus A.J."/>
            <person name="Petzold A."/>
            <person name="Susuki M."/>
            <person name="Suzuki K.-i.T."/>
            <person name="Hayashi T."/>
            <person name="Toyoda A."/>
            <person name="Oliveira C."/>
            <person name="Osipova E."/>
            <person name="Leigh N.D."/>
            <person name="Simon A."/>
            <person name="Yun M.H."/>
        </authorList>
    </citation>
    <scope>NUCLEOTIDE SEQUENCE</scope>
    <source>
        <strain evidence="4">20211129_DDA</strain>
        <tissue evidence="4">Liver</tissue>
    </source>
</reference>
<evidence type="ECO:0000313" key="4">
    <source>
        <dbReference type="EMBL" id="KAJ1085792.1"/>
    </source>
</evidence>
<dbReference type="InterPro" id="IPR019536">
    <property type="entry name" value="USHBP1_PDZ-bd"/>
</dbReference>
<evidence type="ECO:0000256" key="2">
    <source>
        <dbReference type="SAM" id="MobiDB-lite"/>
    </source>
</evidence>
<feature type="domain" description="Harmonin-binding protein USHBP1 PDZ-binding" evidence="3">
    <location>
        <begin position="344"/>
        <end position="404"/>
    </location>
</feature>
<name>A0AAV7L3Z9_PLEWA</name>
<accession>A0AAV7L3Z9</accession>
<keyword evidence="5" id="KW-1185">Reference proteome</keyword>
<dbReference type="PANTHER" id="PTHR23347:SF5">
    <property type="entry name" value="HARMONIN-BINDING PROTEIN USHBP1"/>
    <property type="match status" value="1"/>
</dbReference>
<gene>
    <name evidence="4" type="ORF">NDU88_005917</name>
</gene>
<feature type="region of interest" description="Disordered" evidence="2">
    <location>
        <begin position="627"/>
        <end position="652"/>
    </location>
</feature>